<sequence>MMLVLGILVEEAMPQSGISIDNNTLLALGAVVVASGIAYHVGRQSAANGQNGGQPFGFPFFGGRRRRQADTADPLNELDPLVEELFKMALAKDSSNCSLQLVCSIGRKPSSNLTGHAKNLYGVLSANEKSDEPTTKGSWHGLDAYRIALNLGRDGGNCSQLFPRCPNSSKQLMNTFQNMHTVDN</sequence>
<dbReference type="Proteomes" id="UP001381693">
    <property type="component" value="Unassembled WGS sequence"/>
</dbReference>
<reference evidence="1 2" key="1">
    <citation type="submission" date="2023-11" db="EMBL/GenBank/DDBJ databases">
        <title>Halocaridina rubra genome assembly.</title>
        <authorList>
            <person name="Smith C."/>
        </authorList>
    </citation>
    <scope>NUCLEOTIDE SEQUENCE [LARGE SCALE GENOMIC DNA]</scope>
    <source>
        <strain evidence="1">EP-1</strain>
        <tissue evidence="1">Whole</tissue>
    </source>
</reference>
<evidence type="ECO:0000313" key="1">
    <source>
        <dbReference type="EMBL" id="KAK7084740.1"/>
    </source>
</evidence>
<dbReference type="EMBL" id="JAXCGZ010001993">
    <property type="protein sequence ID" value="KAK7084740.1"/>
    <property type="molecule type" value="Genomic_DNA"/>
</dbReference>
<protein>
    <submittedName>
        <fullName evidence="1">Uncharacterized protein</fullName>
    </submittedName>
</protein>
<organism evidence="1 2">
    <name type="scientific">Halocaridina rubra</name>
    <name type="common">Hawaiian red shrimp</name>
    <dbReference type="NCBI Taxonomy" id="373956"/>
    <lineage>
        <taxon>Eukaryota</taxon>
        <taxon>Metazoa</taxon>
        <taxon>Ecdysozoa</taxon>
        <taxon>Arthropoda</taxon>
        <taxon>Crustacea</taxon>
        <taxon>Multicrustacea</taxon>
        <taxon>Malacostraca</taxon>
        <taxon>Eumalacostraca</taxon>
        <taxon>Eucarida</taxon>
        <taxon>Decapoda</taxon>
        <taxon>Pleocyemata</taxon>
        <taxon>Caridea</taxon>
        <taxon>Atyoidea</taxon>
        <taxon>Atyidae</taxon>
        <taxon>Halocaridina</taxon>
    </lineage>
</organism>
<accession>A0AAN8XUW8</accession>
<name>A0AAN8XUW8_HALRR</name>
<gene>
    <name evidence="1" type="ORF">SK128_006185</name>
</gene>
<proteinExistence type="predicted"/>
<comment type="caution">
    <text evidence="1">The sequence shown here is derived from an EMBL/GenBank/DDBJ whole genome shotgun (WGS) entry which is preliminary data.</text>
</comment>
<evidence type="ECO:0000313" key="2">
    <source>
        <dbReference type="Proteomes" id="UP001381693"/>
    </source>
</evidence>
<dbReference type="InterPro" id="IPR006631">
    <property type="entry name" value="DM4_12"/>
</dbReference>
<dbReference type="Pfam" id="PF07841">
    <property type="entry name" value="DM4_12"/>
    <property type="match status" value="1"/>
</dbReference>
<keyword evidence="2" id="KW-1185">Reference proteome</keyword>
<dbReference type="AlphaFoldDB" id="A0AAN8XUW8"/>